<protein>
    <submittedName>
        <fullName evidence="1">Uncharacterized protein</fullName>
    </submittedName>
</protein>
<reference evidence="1 2" key="1">
    <citation type="submission" date="2023-09" db="EMBL/GenBank/DDBJ databases">
        <title>Novel taxa isolated from Blanes Bay.</title>
        <authorList>
            <person name="Rey-Velasco X."/>
            <person name="Lucena T."/>
        </authorList>
    </citation>
    <scope>NUCLEOTIDE SEQUENCE [LARGE SCALE GENOMIC DNA]</scope>
    <source>
        <strain evidence="1 2">S356</strain>
    </source>
</reference>
<comment type="caution">
    <text evidence="1">The sequence shown here is derived from an EMBL/GenBank/DDBJ whole genome shotgun (WGS) entry which is preliminary data.</text>
</comment>
<gene>
    <name evidence="1" type="ORF">RQM59_12375</name>
</gene>
<proteinExistence type="predicted"/>
<dbReference type="EMBL" id="JAVTTO010000004">
    <property type="protein sequence ID" value="MDT7833184.1"/>
    <property type="molecule type" value="Genomic_DNA"/>
</dbReference>
<evidence type="ECO:0000313" key="1">
    <source>
        <dbReference type="EMBL" id="MDT7833184.1"/>
    </source>
</evidence>
<accession>A0ABU3LIZ5</accession>
<dbReference type="Proteomes" id="UP001257277">
    <property type="component" value="Unassembled WGS sequence"/>
</dbReference>
<keyword evidence="2" id="KW-1185">Reference proteome</keyword>
<name>A0ABU3LIZ5_9FLAO</name>
<dbReference type="RefSeq" id="WP_349242433.1">
    <property type="nucleotide sequence ID" value="NZ_JAVTTO010000004.1"/>
</dbReference>
<sequence>MKRVLLLLTLALMTIDGFTQEAQSVASLKGTEVKTGIRLQYLTMDMPVDQVSYPLKPTMGMMGLHYLVGLNDWLYAGIGMKAAAIGDQGGLFTLGVDLGVNQQLYKNLYLDANVHFGGGGGFRSLVNGGAIIQPNIGLQYKAKHFSFGAQYSHVNFFTGIMKSDAVSFFIEIPSVLRFANYTDARKDFVTTNLSSDNFWKRPATKNVQQVRFDFLFPIGGSREDAPANNALLRRTLYVIGFEYQKYLNSNLFLYVHTDTVYKGLIAGFMDLYFGAGYNFVDTKYINFFAKTGIGAAGGRIAQEGGITMYPSVGFDIKFTNNIALSLHGGYVRALDGDFEAYSSGFGIKYFGLSGGTKEPITKKSIDKVETKGFRIGVENQSFFRVKRFGAHTVDLQLIAIKPYYDLSDNFYLMGEASFAYEGNSGGYAHGVFGIGAKSNRFLNDKISGVAEFSFGAAGGGRVDTGEGLVVRPTIGLNYHSSDALTFNVSVGQLLSLDGGVSSNNINVGFSYGLSFLNAKK</sequence>
<organism evidence="1 2">
    <name type="scientific">Asprobacillus argus</name>
    <dbReference type="NCBI Taxonomy" id="3076534"/>
    <lineage>
        <taxon>Bacteria</taxon>
        <taxon>Pseudomonadati</taxon>
        <taxon>Bacteroidota</taxon>
        <taxon>Flavobacteriia</taxon>
        <taxon>Flavobacteriales</taxon>
        <taxon>Flavobacteriaceae</taxon>
        <taxon>Asprobacillus</taxon>
    </lineage>
</organism>
<evidence type="ECO:0000313" key="2">
    <source>
        <dbReference type="Proteomes" id="UP001257277"/>
    </source>
</evidence>